<sequence>MLRLEGLTPAPAQVRGAFRLVPLLRTRPCDDVRLSPGAMAAGVKVVALPDQAHYVAFVPHALRLDWSSSGAPLMALGTQLAGPQRSSSPQPWRGLELVDRMRKREGAGLRFLPLHLALEGLLALHFAPPRVAWKELSRDFLRAGLGFRAESGVPGSLLPGFEDALNTFEVHEGQVGLLVFTGDQLASAFVVPSAQDYRRLHRTVLEDLYGELVLRYAVLYPEPPPLEAAPRFESARTLPELRAALMEVRREWASLVEGAMLTDLLRRPLLTEPVYQAGPLRLERFVTDLDPRQINHIGERLTRPDGELLYLKTFQLSAAQTRRAYLLHQLAGYGWHLADAAEGLGTTVPDLVARIEKAGFGYLLTQAVRETAAKARRL</sequence>
<evidence type="ECO:0000313" key="2">
    <source>
        <dbReference type="EMBL" id="MVN89430.1"/>
    </source>
</evidence>
<protein>
    <recommendedName>
        <fullName evidence="1">ARG and Rhodanese-Phosphatase-superfamily-associated domain-containing protein</fullName>
    </recommendedName>
</protein>
<evidence type="ECO:0000313" key="3">
    <source>
        <dbReference type="Proteomes" id="UP000483286"/>
    </source>
</evidence>
<dbReference type="RefSeq" id="WP_157461689.1">
    <property type="nucleotide sequence ID" value="NZ_WQLB01000063.1"/>
</dbReference>
<dbReference type="EMBL" id="WQLB01000063">
    <property type="protein sequence ID" value="MVN89430.1"/>
    <property type="molecule type" value="Genomic_DNA"/>
</dbReference>
<evidence type="ECO:0000259" key="1">
    <source>
        <dbReference type="Pfam" id="PF22549"/>
    </source>
</evidence>
<feature type="non-terminal residue" evidence="2">
    <location>
        <position position="378"/>
    </location>
</feature>
<dbReference type="InterPro" id="IPR054346">
    <property type="entry name" value="ARPP-2"/>
</dbReference>
<dbReference type="Proteomes" id="UP000483286">
    <property type="component" value="Unassembled WGS sequence"/>
</dbReference>
<name>A0A7C9I259_9DEIO</name>
<accession>A0A7C9I259</accession>
<dbReference type="AlphaFoldDB" id="A0A7C9I259"/>
<keyword evidence="3" id="KW-1185">Reference proteome</keyword>
<dbReference type="Pfam" id="PF22549">
    <property type="entry name" value="ARPP-2"/>
    <property type="match status" value="1"/>
</dbReference>
<organism evidence="2 3">
    <name type="scientific">Deinococcus arboris</name>
    <dbReference type="NCBI Taxonomy" id="2682977"/>
    <lineage>
        <taxon>Bacteria</taxon>
        <taxon>Thermotogati</taxon>
        <taxon>Deinococcota</taxon>
        <taxon>Deinococci</taxon>
        <taxon>Deinococcales</taxon>
        <taxon>Deinococcaceae</taxon>
        <taxon>Deinococcus</taxon>
    </lineage>
</organism>
<gene>
    <name evidence="2" type="ORF">GO986_22100</name>
</gene>
<feature type="domain" description="ARG and Rhodanese-Phosphatase-superfamily-associated" evidence="1">
    <location>
        <begin position="2"/>
        <end position="278"/>
    </location>
</feature>
<proteinExistence type="predicted"/>
<reference evidence="2 3" key="1">
    <citation type="submission" date="2019-12" db="EMBL/GenBank/DDBJ databases">
        <title>Deinococcus sp. HMF7620 Genome sequencing and assembly.</title>
        <authorList>
            <person name="Kang H."/>
            <person name="Kim H."/>
            <person name="Joh K."/>
        </authorList>
    </citation>
    <scope>NUCLEOTIDE SEQUENCE [LARGE SCALE GENOMIC DNA]</scope>
    <source>
        <strain evidence="2 3">HMF7620</strain>
    </source>
</reference>
<comment type="caution">
    <text evidence="2">The sequence shown here is derived from an EMBL/GenBank/DDBJ whole genome shotgun (WGS) entry which is preliminary data.</text>
</comment>